<sequence length="804" mass="94914">MQIQNNQPNQKRPSTNQLPSSQRKNLLQPIGKNFNQTQNNNNSNNNSYYNLQGFNINNNLDAEQNFGASIYKFGPYKERYRAYSTQNQMQRVLPQNVNYQNNSLNTSFQDKSEERNNRIWKTYNINNINNSVNNDSNSKYSRNSNKKNYESFVNNTKQKSVEISNHCDKHIHNPEPYQDIKIIQDMTHKLNELEADFLKRHSQFIRNLESDYEVVKTINNNYIKRKQNLLTRKCQILVNKFEQKLHQYNFIDLFNSENSLLQQNKGQFMKIRELETKLTNIQDLKQRVLKKEESGNILYKKVLESPQSSQISFNQLNQSYNNLKNQNQSQSLNQNLRRGPLITSNKLEVLTKQNNELKQEIRRLNDMISRLQIKQTEQFQKIIEKPKNINLNSQEEISKLFQVLNPNSQDFLPQKKIEFLRQVLKKQQEDLNLEEIKNQHNQIYESLQALNSYNQGKINKINIQNIVLMGIYQYLQDNNVDCYFSNENIGEKITFEQQMILTGQVQQCQYFQLELKQHTDIQQDFITSIGDENKYAQYTQNIAELISLILEIRPNDLQIIQLSEKNSSISFIVDFHVDLDQEMIQKFKMANVTITEHNLLQNCLLTQDFFQPNSLENCQQLVDQKFVGKINFKSLPEPQPQAFYPAIGFYAIPVNIKNKFDLIQLTNQQGSTKETINDWYSEDISEKSWIMLYNVIKNQQDYESEIVKQVMDKHISANCKITEQYILYTGNCYLYQNIQNKTKLAHEFSLNGKQYQMGFQCRINPKGVKIPAESNDLYIVGYPKDIRPYKIIIREKPEENNEIQ</sequence>
<proteinExistence type="predicted"/>
<evidence type="ECO:0000313" key="3">
    <source>
        <dbReference type="EMBL" id="KRX09007.1"/>
    </source>
</evidence>
<feature type="region of interest" description="Disordered" evidence="2">
    <location>
        <begin position="1"/>
        <end position="22"/>
    </location>
</feature>
<keyword evidence="4" id="KW-1185">Reference proteome</keyword>
<comment type="caution">
    <text evidence="3">The sequence shown here is derived from an EMBL/GenBank/DDBJ whole genome shotgun (WGS) entry which is preliminary data.</text>
</comment>
<reference evidence="3 4" key="1">
    <citation type="journal article" date="2015" name="Sci. Rep.">
        <title>Genome of the facultative scuticociliatosis pathogen Pseudocohnilembus persalinus provides insight into its virulence through horizontal gene transfer.</title>
        <authorList>
            <person name="Xiong J."/>
            <person name="Wang G."/>
            <person name="Cheng J."/>
            <person name="Tian M."/>
            <person name="Pan X."/>
            <person name="Warren A."/>
            <person name="Jiang C."/>
            <person name="Yuan D."/>
            <person name="Miao W."/>
        </authorList>
    </citation>
    <scope>NUCLEOTIDE SEQUENCE [LARGE SCALE GENOMIC DNA]</scope>
    <source>
        <strain evidence="3">36N120E</strain>
    </source>
</reference>
<evidence type="ECO:0000256" key="1">
    <source>
        <dbReference type="SAM" id="Coils"/>
    </source>
</evidence>
<gene>
    <name evidence="3" type="ORF">PPERSA_01894</name>
</gene>
<organism evidence="3 4">
    <name type="scientific">Pseudocohnilembus persalinus</name>
    <name type="common">Ciliate</name>
    <dbReference type="NCBI Taxonomy" id="266149"/>
    <lineage>
        <taxon>Eukaryota</taxon>
        <taxon>Sar</taxon>
        <taxon>Alveolata</taxon>
        <taxon>Ciliophora</taxon>
        <taxon>Intramacronucleata</taxon>
        <taxon>Oligohymenophorea</taxon>
        <taxon>Scuticociliatia</taxon>
        <taxon>Philasterida</taxon>
        <taxon>Pseudocohnilembidae</taxon>
        <taxon>Pseudocohnilembus</taxon>
    </lineage>
</organism>
<dbReference type="AlphaFoldDB" id="A0A0V0R3D7"/>
<evidence type="ECO:0000313" key="4">
    <source>
        <dbReference type="Proteomes" id="UP000054937"/>
    </source>
</evidence>
<protein>
    <submittedName>
        <fullName evidence="3">Uncharacterized protein</fullName>
    </submittedName>
</protein>
<dbReference type="OrthoDB" id="428577at2759"/>
<dbReference type="EMBL" id="LDAU01000055">
    <property type="protein sequence ID" value="KRX09007.1"/>
    <property type="molecule type" value="Genomic_DNA"/>
</dbReference>
<feature type="coiled-coil region" evidence="1">
    <location>
        <begin position="271"/>
        <end position="374"/>
    </location>
</feature>
<dbReference type="InParanoid" id="A0A0V0R3D7"/>
<name>A0A0V0R3D7_PSEPJ</name>
<keyword evidence="1" id="KW-0175">Coiled coil</keyword>
<dbReference type="Proteomes" id="UP000054937">
    <property type="component" value="Unassembled WGS sequence"/>
</dbReference>
<accession>A0A0V0R3D7</accession>
<evidence type="ECO:0000256" key="2">
    <source>
        <dbReference type="SAM" id="MobiDB-lite"/>
    </source>
</evidence>